<comment type="caution">
    <text evidence="10">The sequence shown here is derived from an EMBL/GenBank/DDBJ whole genome shotgun (WGS) entry which is preliminary data.</text>
</comment>
<keyword evidence="4" id="KW-0808">Transferase</keyword>
<dbReference type="PROSITE" id="PS50110">
    <property type="entry name" value="RESPONSE_REGULATORY"/>
    <property type="match status" value="1"/>
</dbReference>
<comment type="catalytic activity">
    <reaction evidence="1">
        <text>ATP + protein L-histidine = ADP + protein N-phospho-L-histidine.</text>
        <dbReference type="EC" id="2.7.13.3"/>
    </reaction>
</comment>
<dbReference type="InterPro" id="IPR003661">
    <property type="entry name" value="HisK_dim/P_dom"/>
</dbReference>
<feature type="domain" description="Histidine kinase" evidence="8">
    <location>
        <begin position="622"/>
        <end position="884"/>
    </location>
</feature>
<feature type="compositionally biased region" description="Basic and acidic residues" evidence="7">
    <location>
        <begin position="325"/>
        <end position="343"/>
    </location>
</feature>
<dbReference type="SMART" id="SM00388">
    <property type="entry name" value="HisKA"/>
    <property type="match status" value="1"/>
</dbReference>
<dbReference type="Pfam" id="PF01590">
    <property type="entry name" value="GAF"/>
    <property type="match status" value="1"/>
</dbReference>
<keyword evidence="3 6" id="KW-0597">Phosphoprotein</keyword>
<feature type="compositionally biased region" description="Polar residues" evidence="7">
    <location>
        <begin position="431"/>
        <end position="451"/>
    </location>
</feature>
<dbReference type="Pfam" id="PF00512">
    <property type="entry name" value="HisKA"/>
    <property type="match status" value="1"/>
</dbReference>
<dbReference type="PRINTS" id="PR00344">
    <property type="entry name" value="BCTRLSENSOR"/>
</dbReference>
<evidence type="ECO:0000256" key="2">
    <source>
        <dbReference type="ARBA" id="ARBA00012438"/>
    </source>
</evidence>
<dbReference type="SMART" id="SM00387">
    <property type="entry name" value="HATPase_c"/>
    <property type="match status" value="1"/>
</dbReference>
<dbReference type="SUPFAM" id="SSF47384">
    <property type="entry name" value="Homodimeric domain of signal transducing histidine kinase"/>
    <property type="match status" value="1"/>
</dbReference>
<evidence type="ECO:0000256" key="5">
    <source>
        <dbReference type="ARBA" id="ARBA00022777"/>
    </source>
</evidence>
<dbReference type="InterPro" id="IPR036890">
    <property type="entry name" value="HATPase_C_sf"/>
</dbReference>
<proteinExistence type="predicted"/>
<keyword evidence="11" id="KW-1185">Reference proteome</keyword>
<evidence type="ECO:0000256" key="3">
    <source>
        <dbReference type="ARBA" id="ARBA00022553"/>
    </source>
</evidence>
<evidence type="ECO:0000313" key="10">
    <source>
        <dbReference type="EMBL" id="CAK3773610.1"/>
    </source>
</evidence>
<feature type="region of interest" description="Disordered" evidence="7">
    <location>
        <begin position="325"/>
        <end position="355"/>
    </location>
</feature>
<dbReference type="InterPro" id="IPR003594">
    <property type="entry name" value="HATPase_dom"/>
</dbReference>
<dbReference type="SUPFAM" id="SSF55781">
    <property type="entry name" value="GAF domain-like"/>
    <property type="match status" value="1"/>
</dbReference>
<evidence type="ECO:0000256" key="6">
    <source>
        <dbReference type="PROSITE-ProRule" id="PRU00169"/>
    </source>
</evidence>
<dbReference type="Proteomes" id="UP001296104">
    <property type="component" value="Unassembled WGS sequence"/>
</dbReference>
<organism evidence="10 11">
    <name type="scientific">Lecanosticta acicola</name>
    <dbReference type="NCBI Taxonomy" id="111012"/>
    <lineage>
        <taxon>Eukaryota</taxon>
        <taxon>Fungi</taxon>
        <taxon>Dikarya</taxon>
        <taxon>Ascomycota</taxon>
        <taxon>Pezizomycotina</taxon>
        <taxon>Dothideomycetes</taxon>
        <taxon>Dothideomycetidae</taxon>
        <taxon>Mycosphaerellales</taxon>
        <taxon>Mycosphaerellaceae</taxon>
        <taxon>Lecanosticta</taxon>
    </lineage>
</organism>
<feature type="domain" description="Response regulatory" evidence="9">
    <location>
        <begin position="1060"/>
        <end position="1182"/>
    </location>
</feature>
<dbReference type="PANTHER" id="PTHR43047">
    <property type="entry name" value="TWO-COMPONENT HISTIDINE PROTEIN KINASE"/>
    <property type="match status" value="1"/>
</dbReference>
<dbReference type="GO" id="GO:0009927">
    <property type="term" value="F:histidine phosphotransfer kinase activity"/>
    <property type="evidence" value="ECO:0007669"/>
    <property type="project" value="TreeGrafter"/>
</dbReference>
<dbReference type="PROSITE" id="PS50109">
    <property type="entry name" value="HIS_KIN"/>
    <property type="match status" value="1"/>
</dbReference>
<dbReference type="EMBL" id="CAVMBE010000002">
    <property type="protein sequence ID" value="CAK3773610.1"/>
    <property type="molecule type" value="Genomic_DNA"/>
</dbReference>
<evidence type="ECO:0000259" key="8">
    <source>
        <dbReference type="PROSITE" id="PS50109"/>
    </source>
</evidence>
<name>A0AAI8W143_9PEZI</name>
<feature type="modified residue" description="4-aspartylphosphate" evidence="6">
    <location>
        <position position="1111"/>
    </location>
</feature>
<evidence type="ECO:0000256" key="4">
    <source>
        <dbReference type="ARBA" id="ARBA00022679"/>
    </source>
</evidence>
<dbReference type="GO" id="GO:0005886">
    <property type="term" value="C:plasma membrane"/>
    <property type="evidence" value="ECO:0007669"/>
    <property type="project" value="TreeGrafter"/>
</dbReference>
<dbReference type="AlphaFoldDB" id="A0AAI8W143"/>
<dbReference type="InterPro" id="IPR036097">
    <property type="entry name" value="HisK_dim/P_sf"/>
</dbReference>
<dbReference type="Gene3D" id="1.10.287.130">
    <property type="match status" value="1"/>
</dbReference>
<dbReference type="Pfam" id="PF02518">
    <property type="entry name" value="HATPase_c"/>
    <property type="match status" value="1"/>
</dbReference>
<feature type="region of interest" description="Disordered" evidence="7">
    <location>
        <begin position="268"/>
        <end position="301"/>
    </location>
</feature>
<accession>A0AAI8W143</accession>
<dbReference type="Pfam" id="PF00072">
    <property type="entry name" value="Response_reg"/>
    <property type="match status" value="1"/>
</dbReference>
<feature type="region of interest" description="Disordered" evidence="7">
    <location>
        <begin position="420"/>
        <end position="462"/>
    </location>
</feature>
<feature type="compositionally biased region" description="Basic residues" evidence="7">
    <location>
        <begin position="688"/>
        <end position="699"/>
    </location>
</feature>
<dbReference type="InterPro" id="IPR011006">
    <property type="entry name" value="CheY-like_superfamily"/>
</dbReference>
<dbReference type="InterPro" id="IPR005467">
    <property type="entry name" value="His_kinase_dom"/>
</dbReference>
<dbReference type="EC" id="2.7.13.3" evidence="2"/>
<dbReference type="InterPro" id="IPR001789">
    <property type="entry name" value="Sig_transdc_resp-reg_receiver"/>
</dbReference>
<feature type="region of interest" description="Disordered" evidence="7">
    <location>
        <begin position="679"/>
        <end position="704"/>
    </location>
</feature>
<dbReference type="CDD" id="cd17546">
    <property type="entry name" value="REC_hyHK_CKI1_RcsC-like"/>
    <property type="match status" value="1"/>
</dbReference>
<dbReference type="Gene3D" id="3.40.50.2300">
    <property type="match status" value="1"/>
</dbReference>
<evidence type="ECO:0000256" key="7">
    <source>
        <dbReference type="SAM" id="MobiDB-lite"/>
    </source>
</evidence>
<feature type="region of interest" description="Disordered" evidence="7">
    <location>
        <begin position="1022"/>
        <end position="1058"/>
    </location>
</feature>
<dbReference type="SUPFAM" id="SSF55874">
    <property type="entry name" value="ATPase domain of HSP90 chaperone/DNA topoisomerase II/histidine kinase"/>
    <property type="match status" value="1"/>
</dbReference>
<dbReference type="InterPro" id="IPR003018">
    <property type="entry name" value="GAF"/>
</dbReference>
<dbReference type="Gene3D" id="3.30.565.10">
    <property type="entry name" value="Histidine kinase-like ATPase, C-terminal domain"/>
    <property type="match status" value="1"/>
</dbReference>
<evidence type="ECO:0000259" key="9">
    <source>
        <dbReference type="PROSITE" id="PS50110"/>
    </source>
</evidence>
<dbReference type="CDD" id="cd00082">
    <property type="entry name" value="HisKA"/>
    <property type="match status" value="1"/>
</dbReference>
<evidence type="ECO:0000256" key="1">
    <source>
        <dbReference type="ARBA" id="ARBA00000085"/>
    </source>
</evidence>
<dbReference type="SUPFAM" id="SSF52172">
    <property type="entry name" value="CheY-like"/>
    <property type="match status" value="1"/>
</dbReference>
<feature type="region of interest" description="Disordered" evidence="7">
    <location>
        <begin position="1187"/>
        <end position="1211"/>
    </location>
</feature>
<feature type="region of interest" description="Disordered" evidence="7">
    <location>
        <begin position="1"/>
        <end position="51"/>
    </location>
</feature>
<feature type="compositionally biased region" description="Pro residues" evidence="7">
    <location>
        <begin position="1"/>
        <end position="19"/>
    </location>
</feature>
<dbReference type="GO" id="GO:0000155">
    <property type="term" value="F:phosphorelay sensor kinase activity"/>
    <property type="evidence" value="ECO:0007669"/>
    <property type="project" value="InterPro"/>
</dbReference>
<dbReference type="InterPro" id="IPR004358">
    <property type="entry name" value="Sig_transdc_His_kin-like_C"/>
</dbReference>
<reference evidence="10" key="1">
    <citation type="submission" date="2023-11" db="EMBL/GenBank/DDBJ databases">
        <authorList>
            <person name="Alioto T."/>
            <person name="Alioto T."/>
            <person name="Gomez Garrido J."/>
        </authorList>
    </citation>
    <scope>NUCLEOTIDE SEQUENCE</scope>
</reference>
<keyword evidence="5 10" id="KW-0418">Kinase</keyword>
<evidence type="ECO:0000313" key="11">
    <source>
        <dbReference type="Proteomes" id="UP001296104"/>
    </source>
</evidence>
<gene>
    <name evidence="10" type="ORF">LECACI_7A000466</name>
</gene>
<dbReference type="SMART" id="SM00448">
    <property type="entry name" value="REC"/>
    <property type="match status" value="1"/>
</dbReference>
<sequence length="1211" mass="131987">MFASTSPPPPPPSPSPPPRAMDDGDDDDVPLPAVADEPPSSKNATAESKREREFRRYAEVVLGLHTEASGQVAASSADVSLTAFAQLVALRLNAKRALVSLFDKRYQYILAEATQTLSLQQDEVHAQDDALHFGKSVRKREDDFISDTIKVIRRTKRRPSASIDHAAISLLDTANDERTSSHPLVTGPPFVRAYAGVPLLNHAGFAIGSLAILDDQPRERDLSDPEIKFMQDVAASIVSHLNMKRVQASYDRGLRLVHGLSRFIEGKDSLDVNDGAGDDENSNALHGRQTLQTSTLRASPRTEAMNAANNAERLYDVREAEFLRRKRSPAEARGEKTPRHEKQTLPSEKPLSRKASHHLTANLEQPMPGLSPQSSQLQQDAISKDVPEMFDRAAKILKQAMKLETVLFLDATAGSFGSLRSSNREGDDNVSHPSDSSSASTVRGDTDNGSSPGRGHSRNKPCRYLARVYDSTVKSGGDEHLRHGNIPERFLRSILKRFGHGKIYNFGDDGLLTSSDHSDGNDGVDLGSDVATQRRLNSRRSDSLRLQKIFPGVRCVGVMPMFDSLRSRYYAGAVVLSYDPLRLFSFKEDVNYLGAFCDVVMAEVGRLDVQADVKSKTSFIASISHELRSPLHGILGGVECLQDQSFSATAREEMVQMIDTCGRSLLDIVNNLLDHSHVKSAESERKHAPAHYRRRKRRTSGSSQAVHDLSLLTEEVLNSSLWSTPTPTQRSKTLLPGSQGLERKQLPLKVAFDIDISNLPNTGWSFYVNSGAWRRILQNLTSNAIKYTDEGGFLQISLSVGEEREEAQTRIVTLRCTDSGRGFSRAYLQSGLWQAFSQEDNHASGTGLGLSLVHGLVQGIGGTIDVQSQQGVGTTIKTQLPLLPGVSPGADMHAGMDLEPIRDKSYRLMGFDASAEHSPRAAESMKVLRASVDTVCRSLTMTQAEVGEEPDVYVVTEEALLAKDPETVRASSSKPSIVLCDSITSAQAASSSNSGLTKAQYVSQPLGPRRLLKALAACLAEGTQDGGPSDDVVAQTQLSRSRTKSFPAESPRPAEDASSTVLVVDDNPINLHLLQRYMTRLGRSQVGATNGQEALDTYITSLVPIDIILMDITMPVMDGLESTRRIRAHERSSGSKKRVMIVTLTAMAGSSARQDAYSSGVDLFLTKPVQFAEIRALFEEWAGGKVRKDDEGGVDGTGSGKRPSSRRGCTT</sequence>
<protein>
    <recommendedName>
        <fullName evidence="2">histidine kinase</fullName>
        <ecNumber evidence="2">2.7.13.3</ecNumber>
    </recommendedName>
</protein>
<dbReference type="PANTHER" id="PTHR43047:SF72">
    <property type="entry name" value="OSMOSENSING HISTIDINE PROTEIN KINASE SLN1"/>
    <property type="match status" value="1"/>
</dbReference>